<dbReference type="EMBL" id="KL647489">
    <property type="protein sequence ID" value="KEY74788.1"/>
    <property type="molecule type" value="Genomic_DNA"/>
</dbReference>
<dbReference type="Pfam" id="PF13374">
    <property type="entry name" value="TPR_10"/>
    <property type="match status" value="1"/>
</dbReference>
<dbReference type="Gene3D" id="1.25.40.10">
    <property type="entry name" value="Tetratricopeptide repeat domain"/>
    <property type="match status" value="1"/>
</dbReference>
<evidence type="ECO:0000313" key="2">
    <source>
        <dbReference type="Proteomes" id="UP000028045"/>
    </source>
</evidence>
<sequence length="141" mass="15753">MYNRALQGKVKAWGPEHTSMLSIVNNLGLLYADQGRLKKAEDMYNRALQGYGKALRVPMVDTYPPALNTMENLGDLLQLVGRPEEALEYYLRAEGGVRLVYGSESKRCQEIVSKLNHSKESRYKFKVLAALLTGDPACSAE</sequence>
<dbReference type="PANTHER" id="PTHR46082">
    <property type="entry name" value="ATP/GTP-BINDING PROTEIN-RELATED"/>
    <property type="match status" value="1"/>
</dbReference>
<dbReference type="InterPro" id="IPR011990">
    <property type="entry name" value="TPR-like_helical_dom_sf"/>
</dbReference>
<keyword evidence="2" id="KW-1185">Reference proteome</keyword>
<gene>
    <name evidence="1" type="ORF">S7711_11497</name>
</gene>
<evidence type="ECO:0000313" key="1">
    <source>
        <dbReference type="EMBL" id="KEY74788.1"/>
    </source>
</evidence>
<dbReference type="InterPro" id="IPR053137">
    <property type="entry name" value="NLR-like"/>
</dbReference>
<name>A0A084BB59_STACB</name>
<accession>A0A084BB59</accession>
<protein>
    <submittedName>
        <fullName evidence="1">Uncharacterized protein</fullName>
    </submittedName>
</protein>
<dbReference type="Pfam" id="PF13424">
    <property type="entry name" value="TPR_12"/>
    <property type="match status" value="1"/>
</dbReference>
<dbReference type="HOGENOM" id="CLU_156005_0_0_1"/>
<dbReference type="Proteomes" id="UP000028045">
    <property type="component" value="Unassembled WGS sequence"/>
</dbReference>
<organism evidence="1 2">
    <name type="scientific">Stachybotrys chartarum (strain CBS 109288 / IBT 7711)</name>
    <name type="common">Toxic black mold</name>
    <name type="synonym">Stilbospora chartarum</name>
    <dbReference type="NCBI Taxonomy" id="1280523"/>
    <lineage>
        <taxon>Eukaryota</taxon>
        <taxon>Fungi</taxon>
        <taxon>Dikarya</taxon>
        <taxon>Ascomycota</taxon>
        <taxon>Pezizomycotina</taxon>
        <taxon>Sordariomycetes</taxon>
        <taxon>Hypocreomycetidae</taxon>
        <taxon>Hypocreales</taxon>
        <taxon>Stachybotryaceae</taxon>
        <taxon>Stachybotrys</taxon>
    </lineage>
</organism>
<dbReference type="PANTHER" id="PTHR46082:SF6">
    <property type="entry name" value="AAA+ ATPASE DOMAIN-CONTAINING PROTEIN-RELATED"/>
    <property type="match status" value="1"/>
</dbReference>
<reference evidence="1 2" key="1">
    <citation type="journal article" date="2014" name="BMC Genomics">
        <title>Comparative genome sequencing reveals chemotype-specific gene clusters in the toxigenic black mold Stachybotrys.</title>
        <authorList>
            <person name="Semeiks J."/>
            <person name="Borek D."/>
            <person name="Otwinowski Z."/>
            <person name="Grishin N.V."/>
        </authorList>
    </citation>
    <scope>NUCLEOTIDE SEQUENCE [LARGE SCALE GENOMIC DNA]</scope>
    <source>
        <strain evidence="2">CBS 109288 / IBT 7711</strain>
    </source>
</reference>
<proteinExistence type="predicted"/>
<dbReference type="OrthoDB" id="4860470at2759"/>
<dbReference type="SUPFAM" id="SSF48452">
    <property type="entry name" value="TPR-like"/>
    <property type="match status" value="1"/>
</dbReference>
<dbReference type="AlphaFoldDB" id="A0A084BB59"/>